<organism evidence="2 3">
    <name type="scientific">Candidatus Staskawiczbacteria bacterium RIFCSPLOWO2_12_FULL_37_15</name>
    <dbReference type="NCBI Taxonomy" id="1802218"/>
    <lineage>
        <taxon>Bacteria</taxon>
        <taxon>Candidatus Staskawicziibacteriota</taxon>
    </lineage>
</organism>
<gene>
    <name evidence="2" type="ORF">A3G45_01590</name>
</gene>
<feature type="transmembrane region" description="Helical" evidence="1">
    <location>
        <begin position="12"/>
        <end position="34"/>
    </location>
</feature>
<name>A0A1G2ILX0_9BACT</name>
<dbReference type="EMBL" id="MHPE01000054">
    <property type="protein sequence ID" value="OGZ75238.1"/>
    <property type="molecule type" value="Genomic_DNA"/>
</dbReference>
<dbReference type="Proteomes" id="UP000178632">
    <property type="component" value="Unassembled WGS sequence"/>
</dbReference>
<sequence>MFKINDKETGQASRLLLVLAIIILVAIVITYLVMRAAEKPPKPVTNEPTVSQPAYEQSLGDIKFIFMQARDMGNVLKGTESRNSSWQKDLTTTEKFIKVTIGAQNKGLVNIKEQVWNVGDIVDSDGRNFVPLQYNIDSWLPDPNLCGALLKPEFEPAPCVKIYEVSRISKGLKIQVISLKKVGNEYPSDKKDTALIDLIVTQ</sequence>
<evidence type="ECO:0000256" key="1">
    <source>
        <dbReference type="SAM" id="Phobius"/>
    </source>
</evidence>
<proteinExistence type="predicted"/>
<evidence type="ECO:0000313" key="3">
    <source>
        <dbReference type="Proteomes" id="UP000178632"/>
    </source>
</evidence>
<protein>
    <recommendedName>
        <fullName evidence="4">DUF4352 domain-containing protein</fullName>
    </recommendedName>
</protein>
<keyword evidence="1" id="KW-0812">Transmembrane</keyword>
<comment type="caution">
    <text evidence="2">The sequence shown here is derived from an EMBL/GenBank/DDBJ whole genome shotgun (WGS) entry which is preliminary data.</text>
</comment>
<evidence type="ECO:0008006" key="4">
    <source>
        <dbReference type="Google" id="ProtNLM"/>
    </source>
</evidence>
<accession>A0A1G2ILX0</accession>
<dbReference type="AlphaFoldDB" id="A0A1G2ILX0"/>
<reference evidence="2 3" key="1">
    <citation type="journal article" date="2016" name="Nat. Commun.">
        <title>Thousands of microbial genomes shed light on interconnected biogeochemical processes in an aquifer system.</title>
        <authorList>
            <person name="Anantharaman K."/>
            <person name="Brown C.T."/>
            <person name="Hug L.A."/>
            <person name="Sharon I."/>
            <person name="Castelle C.J."/>
            <person name="Probst A.J."/>
            <person name="Thomas B.C."/>
            <person name="Singh A."/>
            <person name="Wilkins M.J."/>
            <person name="Karaoz U."/>
            <person name="Brodie E.L."/>
            <person name="Williams K.H."/>
            <person name="Hubbard S.S."/>
            <person name="Banfield J.F."/>
        </authorList>
    </citation>
    <scope>NUCLEOTIDE SEQUENCE [LARGE SCALE GENOMIC DNA]</scope>
</reference>
<evidence type="ECO:0000313" key="2">
    <source>
        <dbReference type="EMBL" id="OGZ75238.1"/>
    </source>
</evidence>
<keyword evidence="1" id="KW-1133">Transmembrane helix</keyword>
<keyword evidence="1" id="KW-0472">Membrane</keyword>